<name>A0ABX5SL14_9LACO</name>
<evidence type="ECO:0008006" key="3">
    <source>
        <dbReference type="Google" id="ProtNLM"/>
    </source>
</evidence>
<gene>
    <name evidence="1" type="ORF">EW139_02945</name>
</gene>
<accession>A0ABX5SL14</accession>
<evidence type="ECO:0000313" key="2">
    <source>
        <dbReference type="Proteomes" id="UP000295756"/>
    </source>
</evidence>
<sequence>MKRSTYYYLETHPISTSSDDKLAVVIRQIKSPQFQTEYGYRRVTILLHDQGFHYQTPSNKKAMVCR</sequence>
<protein>
    <recommendedName>
        <fullName evidence="3">Transposase</fullName>
    </recommendedName>
</protein>
<proteinExistence type="predicted"/>
<organism evidence="1 2">
    <name type="scientific">Leuconostoc kimchii</name>
    <dbReference type="NCBI Taxonomy" id="136609"/>
    <lineage>
        <taxon>Bacteria</taxon>
        <taxon>Bacillati</taxon>
        <taxon>Bacillota</taxon>
        <taxon>Bacilli</taxon>
        <taxon>Lactobacillales</taxon>
        <taxon>Lactobacillaceae</taxon>
        <taxon>Leuconostoc</taxon>
    </lineage>
</organism>
<evidence type="ECO:0000313" key="1">
    <source>
        <dbReference type="EMBL" id="QBR47129.1"/>
    </source>
</evidence>
<keyword evidence="2" id="KW-1185">Reference proteome</keyword>
<reference evidence="1 2" key="1">
    <citation type="submission" date="2019-03" db="EMBL/GenBank/DDBJ databases">
        <title>Complete Genome Sequence of Leuconostoc kimchii strain NKJ218 Isolated from Homemade Kimchi.</title>
        <authorList>
            <person name="Jung J.Y."/>
            <person name="Jin H.M."/>
            <person name="Jung J.-W."/>
            <person name="Lee S.-Y."/>
            <person name="Ryu B.-G."/>
            <person name="Han S.-S."/>
            <person name="Kang H.K."/>
            <person name="Choi H.W."/>
            <person name="Chung E.J."/>
            <person name="Choi K.-M."/>
        </authorList>
    </citation>
    <scope>NUCLEOTIDE SEQUENCE [LARGE SCALE GENOMIC DNA]</scope>
    <source>
        <strain evidence="1 2">NKJ218</strain>
    </source>
</reference>
<dbReference type="Proteomes" id="UP000295756">
    <property type="component" value="Chromosome"/>
</dbReference>
<dbReference type="RefSeq" id="WP_013103271.1">
    <property type="nucleotide sequence ID" value="NZ_CP037939.1"/>
</dbReference>
<dbReference type="EMBL" id="CP037939">
    <property type="protein sequence ID" value="QBR47129.1"/>
    <property type="molecule type" value="Genomic_DNA"/>
</dbReference>